<dbReference type="EMBL" id="CP061081">
    <property type="protein sequence ID" value="QNT04670.1"/>
    <property type="molecule type" value="Genomic_DNA"/>
</dbReference>
<evidence type="ECO:0000313" key="3">
    <source>
        <dbReference type="Proteomes" id="UP000516370"/>
    </source>
</evidence>
<dbReference type="AlphaFoldDB" id="A0A7H1J2F4"/>
<accession>A0A7H1J2F4</accession>
<keyword evidence="1" id="KW-0472">Membrane</keyword>
<dbReference type="RefSeq" id="WP_162623512.1">
    <property type="nucleotide sequence ID" value="NZ_BMLJ01000012.1"/>
</dbReference>
<reference evidence="2 3" key="1">
    <citation type="submission" date="2020-09" db="EMBL/GenBank/DDBJ databases">
        <title>Complete genome sequence of an Arctic sea ice bacterium Marinomonas arctica BSI20414.</title>
        <authorList>
            <person name="Liao L."/>
            <person name="Chen B."/>
        </authorList>
    </citation>
    <scope>NUCLEOTIDE SEQUENCE [LARGE SCALE GENOMIC DNA]</scope>
    <source>
        <strain evidence="2 3">BSI20414</strain>
    </source>
</reference>
<keyword evidence="1" id="KW-0812">Transmembrane</keyword>
<dbReference type="Proteomes" id="UP000516370">
    <property type="component" value="Chromosome"/>
</dbReference>
<keyword evidence="1" id="KW-1133">Transmembrane helix</keyword>
<dbReference type="KEGG" id="mard:IBG28_13215"/>
<gene>
    <name evidence="2" type="ORF">IBG28_13215</name>
</gene>
<proteinExistence type="predicted"/>
<evidence type="ECO:0000313" key="2">
    <source>
        <dbReference type="EMBL" id="QNT04670.1"/>
    </source>
</evidence>
<sequence length="53" mass="5916">MNSLATVALGAFAIVFFCFALMIGLIVLKKYKAEQTRLNQLARKKAEQNKDTP</sequence>
<feature type="transmembrane region" description="Helical" evidence="1">
    <location>
        <begin position="6"/>
        <end position="28"/>
    </location>
</feature>
<evidence type="ECO:0000256" key="1">
    <source>
        <dbReference type="SAM" id="Phobius"/>
    </source>
</evidence>
<organism evidence="2 3">
    <name type="scientific">Marinomonas arctica</name>
    <dbReference type="NCBI Taxonomy" id="383750"/>
    <lineage>
        <taxon>Bacteria</taxon>
        <taxon>Pseudomonadati</taxon>
        <taxon>Pseudomonadota</taxon>
        <taxon>Gammaproteobacteria</taxon>
        <taxon>Oceanospirillales</taxon>
        <taxon>Oceanospirillaceae</taxon>
        <taxon>Marinomonas</taxon>
    </lineage>
</organism>
<protein>
    <submittedName>
        <fullName evidence="2">Uncharacterized protein</fullName>
    </submittedName>
</protein>
<name>A0A7H1J2F4_9GAMM</name>
<keyword evidence="3" id="KW-1185">Reference proteome</keyword>